<dbReference type="GO" id="GO:0004305">
    <property type="term" value="F:ethanolamine kinase activity"/>
    <property type="evidence" value="ECO:0007669"/>
    <property type="project" value="TreeGrafter"/>
</dbReference>
<accession>A0A0C2MNY1</accession>
<proteinExistence type="inferred from homology"/>
<evidence type="ECO:0000256" key="2">
    <source>
        <dbReference type="ARBA" id="ARBA00023264"/>
    </source>
</evidence>
<dbReference type="InterPro" id="IPR011009">
    <property type="entry name" value="Kinase-like_dom_sf"/>
</dbReference>
<keyword evidence="4" id="KW-0808">Transferase</keyword>
<keyword evidence="4" id="KW-0418">Kinase</keyword>
<dbReference type="PANTHER" id="PTHR22603">
    <property type="entry name" value="CHOLINE/ETHANOALAMINE KINASE"/>
    <property type="match status" value="1"/>
</dbReference>
<keyword evidence="1" id="KW-0444">Lipid biosynthesis</keyword>
<dbReference type="OMA" id="EAPYYKI"/>
<name>A0A0C2MNY1_THEKT</name>
<comment type="caution">
    <text evidence="4">The sequence shown here is derived from an EMBL/GenBank/DDBJ whole genome shotgun (WGS) entry which is preliminary data.</text>
</comment>
<dbReference type="OrthoDB" id="5950592at2759"/>
<dbReference type="SUPFAM" id="SSF56112">
    <property type="entry name" value="Protein kinase-like (PK-like)"/>
    <property type="match status" value="1"/>
</dbReference>
<keyword evidence="1" id="KW-0594">Phospholipid biosynthesis</keyword>
<gene>
    <name evidence="4" type="ORF">RF11_08730</name>
</gene>
<dbReference type="PANTHER" id="PTHR22603:SF93">
    <property type="entry name" value="RE24176P"/>
    <property type="match status" value="1"/>
</dbReference>
<dbReference type="Proteomes" id="UP000031668">
    <property type="component" value="Unassembled WGS sequence"/>
</dbReference>
<reference evidence="4 5" key="1">
    <citation type="journal article" date="2014" name="Genome Biol. Evol.">
        <title>The genome of the myxosporean Thelohanellus kitauei shows adaptations to nutrient acquisition within its fish host.</title>
        <authorList>
            <person name="Yang Y."/>
            <person name="Xiong J."/>
            <person name="Zhou Z."/>
            <person name="Huo F."/>
            <person name="Miao W."/>
            <person name="Ran C."/>
            <person name="Liu Y."/>
            <person name="Zhang J."/>
            <person name="Feng J."/>
            <person name="Wang M."/>
            <person name="Wang M."/>
            <person name="Wang L."/>
            <person name="Yao B."/>
        </authorList>
    </citation>
    <scope>NUCLEOTIDE SEQUENCE [LARGE SCALE GENOMIC DNA]</scope>
    <source>
        <strain evidence="4">Wuqing</strain>
    </source>
</reference>
<organism evidence="4 5">
    <name type="scientific">Thelohanellus kitauei</name>
    <name type="common">Myxosporean</name>
    <dbReference type="NCBI Taxonomy" id="669202"/>
    <lineage>
        <taxon>Eukaryota</taxon>
        <taxon>Metazoa</taxon>
        <taxon>Cnidaria</taxon>
        <taxon>Myxozoa</taxon>
        <taxon>Myxosporea</taxon>
        <taxon>Bivalvulida</taxon>
        <taxon>Platysporina</taxon>
        <taxon>Myxobolidae</taxon>
        <taxon>Thelohanellus</taxon>
    </lineage>
</organism>
<comment type="similarity">
    <text evidence="3">Belongs to the choline/ethanolamine kinase family.</text>
</comment>
<keyword evidence="1" id="KW-0443">Lipid metabolism</keyword>
<evidence type="ECO:0000256" key="3">
    <source>
        <dbReference type="ARBA" id="ARBA00038211"/>
    </source>
</evidence>
<dbReference type="AlphaFoldDB" id="A0A0C2MNY1"/>
<sequence>MTTGMIYQDIKPRTLNWCKKFLSGTWSTCTVDDFEIEQIKGALSNYIYVVKLKDHILTEKHEHRSAILRLYGEISGSHEKFYEILTFNMLSERNLGPRLLGAFKHGRLEQYLESKALTVNDLRSGRFLNIVAQKMARFHLIQSPVDKRPIYISRFVRKYMPWVKKAFEGISYPLPNENPLPDTGTDSFVQNLPSSQSPHGQYHSSQSSIVASPCFLPTNENGTCSMTQRQKEIIQFMIDRNVVEEYKKLWEALKSINSAVVFCHNDVQEGNILVLQVIDPSQQNQIQIIDFEYSHYGYGAYDIGNHFCEWVMQNVSDHPMGFEYDINSYPDESQQLEFCRSYIDFILKNMTEEQLQTFSGRLTTPERLAMEANAHSLMSHLFWGFWGVAQHYLSKIDFPFLEYSYVRFQLYFHFKDKFYPKI</sequence>
<dbReference type="Gene3D" id="3.90.1200.10">
    <property type="match status" value="1"/>
</dbReference>
<evidence type="ECO:0000313" key="4">
    <source>
        <dbReference type="EMBL" id="KII66070.1"/>
    </source>
</evidence>
<dbReference type="GO" id="GO:0006646">
    <property type="term" value="P:phosphatidylethanolamine biosynthetic process"/>
    <property type="evidence" value="ECO:0007669"/>
    <property type="project" value="TreeGrafter"/>
</dbReference>
<protein>
    <submittedName>
        <fullName evidence="4">Choline/ethanolamine kinase</fullName>
    </submittedName>
</protein>
<dbReference type="GO" id="GO:0004103">
    <property type="term" value="F:choline kinase activity"/>
    <property type="evidence" value="ECO:0007669"/>
    <property type="project" value="TreeGrafter"/>
</dbReference>
<keyword evidence="2" id="KW-1208">Phospholipid metabolism</keyword>
<keyword evidence="5" id="KW-1185">Reference proteome</keyword>
<dbReference type="Gene3D" id="3.30.200.20">
    <property type="entry name" value="Phosphorylase Kinase, domain 1"/>
    <property type="match status" value="1"/>
</dbReference>
<evidence type="ECO:0000313" key="5">
    <source>
        <dbReference type="Proteomes" id="UP000031668"/>
    </source>
</evidence>
<dbReference type="GO" id="GO:0005737">
    <property type="term" value="C:cytoplasm"/>
    <property type="evidence" value="ECO:0007669"/>
    <property type="project" value="TreeGrafter"/>
</dbReference>
<dbReference type="Pfam" id="PF01633">
    <property type="entry name" value="Choline_kinase"/>
    <property type="match status" value="1"/>
</dbReference>
<dbReference type="EMBL" id="JWZT01003614">
    <property type="protein sequence ID" value="KII66070.1"/>
    <property type="molecule type" value="Genomic_DNA"/>
</dbReference>
<evidence type="ECO:0000256" key="1">
    <source>
        <dbReference type="ARBA" id="ARBA00023209"/>
    </source>
</evidence>